<organism evidence="1 2">
    <name type="scientific">Candidatus Fischerbacteria bacterium RBG_13_37_8</name>
    <dbReference type="NCBI Taxonomy" id="1817863"/>
    <lineage>
        <taxon>Bacteria</taxon>
        <taxon>Candidatus Fischeribacteriota</taxon>
    </lineage>
</organism>
<dbReference type="Proteomes" id="UP000178943">
    <property type="component" value="Unassembled WGS sequence"/>
</dbReference>
<comment type="caution">
    <text evidence="1">The sequence shown here is derived from an EMBL/GenBank/DDBJ whole genome shotgun (WGS) entry which is preliminary data.</text>
</comment>
<reference evidence="1 2" key="1">
    <citation type="journal article" date="2016" name="Nat. Commun.">
        <title>Thousands of microbial genomes shed light on interconnected biogeochemical processes in an aquifer system.</title>
        <authorList>
            <person name="Anantharaman K."/>
            <person name="Brown C.T."/>
            <person name="Hug L.A."/>
            <person name="Sharon I."/>
            <person name="Castelle C.J."/>
            <person name="Probst A.J."/>
            <person name="Thomas B.C."/>
            <person name="Singh A."/>
            <person name="Wilkins M.J."/>
            <person name="Karaoz U."/>
            <person name="Brodie E.L."/>
            <person name="Williams K.H."/>
            <person name="Hubbard S.S."/>
            <person name="Banfield J.F."/>
        </authorList>
    </citation>
    <scope>NUCLEOTIDE SEQUENCE [LARGE SCALE GENOMIC DNA]</scope>
</reference>
<gene>
    <name evidence="1" type="ORF">A2Y62_09730</name>
</gene>
<proteinExistence type="predicted"/>
<name>A0A1F5V5T5_9BACT</name>
<dbReference type="EMBL" id="MFGW01000232">
    <property type="protein sequence ID" value="OGF58774.1"/>
    <property type="molecule type" value="Genomic_DNA"/>
</dbReference>
<dbReference type="AlphaFoldDB" id="A0A1F5V5T5"/>
<evidence type="ECO:0000313" key="1">
    <source>
        <dbReference type="EMBL" id="OGF58774.1"/>
    </source>
</evidence>
<evidence type="ECO:0000313" key="2">
    <source>
        <dbReference type="Proteomes" id="UP000178943"/>
    </source>
</evidence>
<accession>A0A1F5V5T5</accession>
<sequence>MNKITKLSIMIVISLLFSKGAAYPNVLIAKDTTKTLQMEISLSSSQFLLGEPVMLVIIIKNIGSKPVRLPLFSMLQVREATILPFGRELK</sequence>
<protein>
    <submittedName>
        <fullName evidence="1">Uncharacterized protein</fullName>
    </submittedName>
</protein>